<comment type="subunit">
    <text evidence="7">Component of the dolichol-phosphate mannose (DPM) synthase complex.</text>
</comment>
<evidence type="ECO:0000256" key="7">
    <source>
        <dbReference type="RuleBase" id="RU365084"/>
    </source>
</evidence>
<dbReference type="InterPro" id="IPR009914">
    <property type="entry name" value="DPM2"/>
</dbReference>
<dbReference type="UniPathway" id="UPA00378"/>
<evidence type="ECO:0000313" key="8">
    <source>
        <dbReference type="EMBL" id="KAG2235300.1"/>
    </source>
</evidence>
<keyword evidence="3 7" id="KW-0812">Transmembrane</keyword>
<proteinExistence type="inferred from homology"/>
<evidence type="ECO:0000256" key="1">
    <source>
        <dbReference type="ARBA" id="ARBA00004477"/>
    </source>
</evidence>
<dbReference type="PANTHER" id="PTHR15039">
    <property type="entry name" value="DOLICHOL PHOSPHATE-MANNOSE BIOSYNTHESIS REGULATORY PROTEIN"/>
    <property type="match status" value="1"/>
</dbReference>
<protein>
    <recommendedName>
        <fullName evidence="7">Dolichol phosphate-mannose biosynthesis regulatory protein</fullName>
    </recommendedName>
</protein>
<reference evidence="8" key="1">
    <citation type="submission" date="2021-01" db="EMBL/GenBank/DDBJ databases">
        <title>Metabolic potential, ecology and presence of endohyphal bacteria is reflected in genomic diversity of Mucoromycotina.</title>
        <authorList>
            <person name="Muszewska A."/>
            <person name="Okrasinska A."/>
            <person name="Steczkiewicz K."/>
            <person name="Drgas O."/>
            <person name="Orlowska M."/>
            <person name="Perlinska-Lenart U."/>
            <person name="Aleksandrzak-Piekarczyk T."/>
            <person name="Szatraj K."/>
            <person name="Zielenkiewicz U."/>
            <person name="Pilsyk S."/>
            <person name="Malc E."/>
            <person name="Mieczkowski P."/>
            <person name="Kruszewska J.S."/>
            <person name="Biernat P."/>
            <person name="Pawlowska J."/>
        </authorList>
    </citation>
    <scope>NUCLEOTIDE SEQUENCE</scope>
    <source>
        <strain evidence="8">WA0000018081</strain>
    </source>
</reference>
<evidence type="ECO:0000313" key="9">
    <source>
        <dbReference type="Proteomes" id="UP000613177"/>
    </source>
</evidence>
<name>A0A8H7SS53_9FUNG</name>
<dbReference type="GO" id="GO:0030234">
    <property type="term" value="F:enzyme regulator activity"/>
    <property type="evidence" value="ECO:0007669"/>
    <property type="project" value="UniProtKB-UniRule"/>
</dbReference>
<sequence length="81" mass="9370">MATDKAVGAIGCFITLGIFVYYSTWTLIMPFVDEGHPLHQYFPSWKYAVKIPLIIAIFLFTIVFTFLSLIMIKTNRTTRIY</sequence>
<dbReference type="Proteomes" id="UP000613177">
    <property type="component" value="Unassembled WGS sequence"/>
</dbReference>
<dbReference type="GO" id="GO:0006506">
    <property type="term" value="P:GPI anchor biosynthetic process"/>
    <property type="evidence" value="ECO:0007669"/>
    <property type="project" value="TreeGrafter"/>
</dbReference>
<feature type="transmembrane region" description="Helical" evidence="7">
    <location>
        <begin position="51"/>
        <end position="72"/>
    </location>
</feature>
<gene>
    <name evidence="8" type="ORF">INT48_007931</name>
</gene>
<dbReference type="GO" id="GO:0033185">
    <property type="term" value="C:dolichol-phosphate-mannose synthase complex"/>
    <property type="evidence" value="ECO:0007669"/>
    <property type="project" value="TreeGrafter"/>
</dbReference>
<accession>A0A8H7SS53</accession>
<dbReference type="GO" id="GO:0005789">
    <property type="term" value="C:endoplasmic reticulum membrane"/>
    <property type="evidence" value="ECO:0007669"/>
    <property type="project" value="UniProtKB-SubCell"/>
</dbReference>
<evidence type="ECO:0000256" key="2">
    <source>
        <dbReference type="ARBA" id="ARBA00005478"/>
    </source>
</evidence>
<dbReference type="AlphaFoldDB" id="A0A8H7SS53"/>
<keyword evidence="4 7" id="KW-0256">Endoplasmic reticulum</keyword>
<dbReference type="Pfam" id="PF07297">
    <property type="entry name" value="DPM2"/>
    <property type="match status" value="1"/>
</dbReference>
<dbReference type="EMBL" id="JAEPRE010000035">
    <property type="protein sequence ID" value="KAG2235300.1"/>
    <property type="molecule type" value="Genomic_DNA"/>
</dbReference>
<keyword evidence="5 7" id="KW-1133">Transmembrane helix</keyword>
<dbReference type="GO" id="GO:0180047">
    <property type="term" value="P:dolichol phosphate mannose biosynthetic process"/>
    <property type="evidence" value="ECO:0007669"/>
    <property type="project" value="InterPro"/>
</dbReference>
<comment type="subcellular location">
    <subcellularLocation>
        <location evidence="1 7">Endoplasmic reticulum membrane</location>
        <topology evidence="1 7">Multi-pass membrane protein</topology>
    </subcellularLocation>
</comment>
<feature type="transmembrane region" description="Helical" evidence="7">
    <location>
        <begin position="7"/>
        <end position="31"/>
    </location>
</feature>
<organism evidence="8 9">
    <name type="scientific">Thamnidium elegans</name>
    <dbReference type="NCBI Taxonomy" id="101142"/>
    <lineage>
        <taxon>Eukaryota</taxon>
        <taxon>Fungi</taxon>
        <taxon>Fungi incertae sedis</taxon>
        <taxon>Mucoromycota</taxon>
        <taxon>Mucoromycotina</taxon>
        <taxon>Mucoromycetes</taxon>
        <taxon>Mucorales</taxon>
        <taxon>Mucorineae</taxon>
        <taxon>Mucoraceae</taxon>
        <taxon>Thamnidium</taxon>
    </lineage>
</organism>
<evidence type="ECO:0000256" key="5">
    <source>
        <dbReference type="ARBA" id="ARBA00022989"/>
    </source>
</evidence>
<comment type="similarity">
    <text evidence="2 7">Belongs to the DPM2 family.</text>
</comment>
<comment type="function">
    <text evidence="7">Regulatory subunit of the dolichol-phosphate mannose (DPM) synthase complex; essential for the ER localization.</text>
</comment>
<evidence type="ECO:0000256" key="6">
    <source>
        <dbReference type="ARBA" id="ARBA00023136"/>
    </source>
</evidence>
<comment type="pathway">
    <text evidence="7">Protein modification; protein glycosylation.</text>
</comment>
<keyword evidence="6 7" id="KW-0472">Membrane</keyword>
<keyword evidence="9" id="KW-1185">Reference proteome</keyword>
<comment type="caution">
    <text evidence="8">The sequence shown here is derived from an EMBL/GenBank/DDBJ whole genome shotgun (WGS) entry which is preliminary data.</text>
</comment>
<dbReference type="PANTHER" id="PTHR15039:SF11">
    <property type="entry name" value="DOLICHOL PHOSPHATE-MANNOSE BIOSYNTHESIS REGULATORY PROTEIN"/>
    <property type="match status" value="1"/>
</dbReference>
<evidence type="ECO:0000256" key="3">
    <source>
        <dbReference type="ARBA" id="ARBA00022692"/>
    </source>
</evidence>
<evidence type="ECO:0000256" key="4">
    <source>
        <dbReference type="ARBA" id="ARBA00022824"/>
    </source>
</evidence>